<keyword evidence="4 14" id="KW-0808">Transferase</keyword>
<dbReference type="InterPro" id="IPR038063">
    <property type="entry name" value="Transpep_catalytic_dom"/>
</dbReference>
<evidence type="ECO:0000256" key="7">
    <source>
        <dbReference type="ARBA" id="ARBA00022984"/>
    </source>
</evidence>
<dbReference type="PROSITE" id="PS52029">
    <property type="entry name" value="LD_TPASE"/>
    <property type="match status" value="1"/>
</dbReference>
<dbReference type="GO" id="GO:0018104">
    <property type="term" value="P:peptidoglycan-protein cross-linking"/>
    <property type="evidence" value="ECO:0007669"/>
    <property type="project" value="TreeGrafter"/>
</dbReference>
<evidence type="ECO:0000256" key="10">
    <source>
        <dbReference type="SAM" id="MobiDB-lite"/>
    </source>
</evidence>
<dbReference type="AlphaFoldDB" id="A0A517V6R6"/>
<keyword evidence="3" id="KW-0328">Glycosyltransferase</keyword>
<dbReference type="GO" id="GO:0005576">
    <property type="term" value="C:extracellular region"/>
    <property type="evidence" value="ECO:0007669"/>
    <property type="project" value="TreeGrafter"/>
</dbReference>
<dbReference type="UniPathway" id="UPA00219"/>
<keyword evidence="11" id="KW-0812">Transmembrane</keyword>
<keyword evidence="8 9" id="KW-0961">Cell wall biogenesis/degradation</keyword>
<dbReference type="PANTHER" id="PTHR30582">
    <property type="entry name" value="L,D-TRANSPEPTIDASE"/>
    <property type="match status" value="1"/>
</dbReference>
<dbReference type="KEGG" id="gax:Pan161_03140"/>
<evidence type="ECO:0000313" key="15">
    <source>
        <dbReference type="Proteomes" id="UP000316855"/>
    </source>
</evidence>
<evidence type="ECO:0000256" key="1">
    <source>
        <dbReference type="ARBA" id="ARBA00004752"/>
    </source>
</evidence>
<protein>
    <submittedName>
        <fullName evidence="14">L,D-transpeptidase YkuD</fullName>
        <ecNumber evidence="14">2.-.-.-</ecNumber>
    </submittedName>
</protein>
<evidence type="ECO:0000256" key="2">
    <source>
        <dbReference type="ARBA" id="ARBA00005992"/>
    </source>
</evidence>
<dbReference type="InterPro" id="IPR005490">
    <property type="entry name" value="LD_TPept_cat_dom"/>
</dbReference>
<reference evidence="14 15" key="1">
    <citation type="submission" date="2019-02" db="EMBL/GenBank/DDBJ databases">
        <title>Deep-cultivation of Planctomycetes and their phenomic and genomic characterization uncovers novel biology.</title>
        <authorList>
            <person name="Wiegand S."/>
            <person name="Jogler M."/>
            <person name="Boedeker C."/>
            <person name="Pinto D."/>
            <person name="Vollmers J."/>
            <person name="Rivas-Marin E."/>
            <person name="Kohn T."/>
            <person name="Peeters S.H."/>
            <person name="Heuer A."/>
            <person name="Rast P."/>
            <person name="Oberbeckmann S."/>
            <person name="Bunk B."/>
            <person name="Jeske O."/>
            <person name="Meyerdierks A."/>
            <person name="Storesund J.E."/>
            <person name="Kallscheuer N."/>
            <person name="Luecker S."/>
            <person name="Lage O.M."/>
            <person name="Pohl T."/>
            <person name="Merkel B.J."/>
            <person name="Hornburger P."/>
            <person name="Mueller R.-W."/>
            <person name="Bruemmer F."/>
            <person name="Labrenz M."/>
            <person name="Spormann A.M."/>
            <person name="Op den Camp H."/>
            <person name="Overmann J."/>
            <person name="Amann R."/>
            <person name="Jetten M.S.M."/>
            <person name="Mascher T."/>
            <person name="Medema M.H."/>
            <person name="Devos D.P."/>
            <person name="Kaster A.-K."/>
            <person name="Ovreas L."/>
            <person name="Rohde M."/>
            <person name="Galperin M.Y."/>
            <person name="Jogler C."/>
        </authorList>
    </citation>
    <scope>NUCLEOTIDE SEQUENCE [LARGE SCALE GENOMIC DNA]</scope>
    <source>
        <strain evidence="14 15">Pan161</strain>
    </source>
</reference>
<dbReference type="SUPFAM" id="SSF141523">
    <property type="entry name" value="L,D-transpeptidase catalytic domain-like"/>
    <property type="match status" value="1"/>
</dbReference>
<dbReference type="SUPFAM" id="SSF54106">
    <property type="entry name" value="LysM domain"/>
    <property type="match status" value="1"/>
</dbReference>
<sequence>MRSRNRSRWITPFRFIMIAGLGMLGTAAWHYDLLPFQVSRAPTGALHEGEQQAATQSESQASEVVPVLSKETIIAQSEPPAEALPEGNDNQRAYKTRDIELPRIYKRTMSGQIVEAETIVDSPVNEALEPQQFKQPEQFKGSAQPLRQEPSAMSAQQTADPRAPRQLQPPEGIKRARNPVIKTAEHASYKEEIGASPAEQEVPDLIAIDELIQQRKILEAHKSLSKIYWAQPELYPVIKSRIEETARMIYFSPQPHFMTPYEIQPGDQLRKVAKDYTINWEYLAKLNQIDPVKIRPGQKLKVIKGPFHAFVDLSDFTLTVHAHGYFVRRYAIGTGKDSSTPTGKFVVKDKLVDPVYYGPDGVIANDDPTNPLGERWIDIGDSYGIHGTIDPASIGKAESKGCVRMLNEHVAEVYDLLGIGSQVVIRP</sequence>
<gene>
    <name evidence="14" type="primary">ykuD</name>
    <name evidence="14" type="ORF">Pan161_03140</name>
</gene>
<keyword evidence="6 9" id="KW-0133">Cell shape</keyword>
<dbReference type="GO" id="GO:0008360">
    <property type="term" value="P:regulation of cell shape"/>
    <property type="evidence" value="ECO:0007669"/>
    <property type="project" value="UniProtKB-UniRule"/>
</dbReference>
<accession>A0A517V6R6</accession>
<evidence type="ECO:0000256" key="9">
    <source>
        <dbReference type="PROSITE-ProRule" id="PRU01373"/>
    </source>
</evidence>
<dbReference type="CDD" id="cd16913">
    <property type="entry name" value="YkuD_like"/>
    <property type="match status" value="1"/>
</dbReference>
<dbReference type="EC" id="2.-.-.-" evidence="14"/>
<feature type="region of interest" description="Disordered" evidence="10">
    <location>
        <begin position="136"/>
        <end position="180"/>
    </location>
</feature>
<feature type="domain" description="L,D-TPase catalytic" evidence="13">
    <location>
        <begin position="307"/>
        <end position="426"/>
    </location>
</feature>
<evidence type="ECO:0000256" key="4">
    <source>
        <dbReference type="ARBA" id="ARBA00022679"/>
    </source>
</evidence>
<dbReference type="GO" id="GO:0071972">
    <property type="term" value="F:peptidoglycan L,D-transpeptidase activity"/>
    <property type="evidence" value="ECO:0007669"/>
    <property type="project" value="TreeGrafter"/>
</dbReference>
<dbReference type="PROSITE" id="PS51782">
    <property type="entry name" value="LYSM"/>
    <property type="match status" value="1"/>
</dbReference>
<dbReference type="RefSeq" id="WP_145223849.1">
    <property type="nucleotide sequence ID" value="NZ_CP036343.1"/>
</dbReference>
<dbReference type="InterPro" id="IPR018392">
    <property type="entry name" value="LysM"/>
</dbReference>
<dbReference type="PANTHER" id="PTHR30582:SF24">
    <property type="entry name" value="L,D-TRANSPEPTIDASE ERFK_SRFK-RELATED"/>
    <property type="match status" value="1"/>
</dbReference>
<feature type="active site" description="Proton donor/acceptor" evidence="9">
    <location>
        <position position="386"/>
    </location>
</feature>
<feature type="domain" description="LysM" evidence="12">
    <location>
        <begin position="259"/>
        <end position="302"/>
    </location>
</feature>
<keyword evidence="7 9" id="KW-0573">Peptidoglycan synthesis</keyword>
<keyword evidence="11" id="KW-1133">Transmembrane helix</keyword>
<evidence type="ECO:0000256" key="6">
    <source>
        <dbReference type="ARBA" id="ARBA00022960"/>
    </source>
</evidence>
<name>A0A517V6R6_9PLAN</name>
<comment type="pathway">
    <text evidence="1 9">Cell wall biogenesis; peptidoglycan biosynthesis.</text>
</comment>
<dbReference type="InterPro" id="IPR050979">
    <property type="entry name" value="LD-transpeptidase"/>
</dbReference>
<evidence type="ECO:0000256" key="8">
    <source>
        <dbReference type="ARBA" id="ARBA00023316"/>
    </source>
</evidence>
<dbReference type="Gene3D" id="3.10.350.10">
    <property type="entry name" value="LysM domain"/>
    <property type="match status" value="1"/>
</dbReference>
<dbReference type="OrthoDB" id="9787225at2"/>
<keyword evidence="11" id="KW-0472">Membrane</keyword>
<dbReference type="GO" id="GO:0016757">
    <property type="term" value="F:glycosyltransferase activity"/>
    <property type="evidence" value="ECO:0007669"/>
    <property type="project" value="UniProtKB-KW"/>
</dbReference>
<evidence type="ECO:0000259" key="13">
    <source>
        <dbReference type="PROSITE" id="PS52029"/>
    </source>
</evidence>
<dbReference type="Pfam" id="PF01476">
    <property type="entry name" value="LysM"/>
    <property type="match status" value="1"/>
</dbReference>
<dbReference type="CDD" id="cd00118">
    <property type="entry name" value="LysM"/>
    <property type="match status" value="1"/>
</dbReference>
<dbReference type="Gene3D" id="2.40.440.10">
    <property type="entry name" value="L,D-transpeptidase catalytic domain-like"/>
    <property type="match status" value="1"/>
</dbReference>
<feature type="active site" description="Nucleophile" evidence="9">
    <location>
        <position position="402"/>
    </location>
</feature>
<dbReference type="GO" id="GO:0071555">
    <property type="term" value="P:cell wall organization"/>
    <property type="evidence" value="ECO:0007669"/>
    <property type="project" value="UniProtKB-UniRule"/>
</dbReference>
<proteinExistence type="inferred from homology"/>
<evidence type="ECO:0000256" key="3">
    <source>
        <dbReference type="ARBA" id="ARBA00022676"/>
    </source>
</evidence>
<evidence type="ECO:0000259" key="12">
    <source>
        <dbReference type="PROSITE" id="PS51782"/>
    </source>
</evidence>
<evidence type="ECO:0000256" key="11">
    <source>
        <dbReference type="SAM" id="Phobius"/>
    </source>
</evidence>
<dbReference type="Proteomes" id="UP000316855">
    <property type="component" value="Chromosome"/>
</dbReference>
<evidence type="ECO:0000313" key="14">
    <source>
        <dbReference type="EMBL" id="QDT88696.1"/>
    </source>
</evidence>
<evidence type="ECO:0000256" key="5">
    <source>
        <dbReference type="ARBA" id="ARBA00022801"/>
    </source>
</evidence>
<comment type="similarity">
    <text evidence="2">Belongs to the YkuD family.</text>
</comment>
<organism evidence="14 15">
    <name type="scientific">Gimesia algae</name>
    <dbReference type="NCBI Taxonomy" id="2527971"/>
    <lineage>
        <taxon>Bacteria</taxon>
        <taxon>Pseudomonadati</taxon>
        <taxon>Planctomycetota</taxon>
        <taxon>Planctomycetia</taxon>
        <taxon>Planctomycetales</taxon>
        <taxon>Planctomycetaceae</taxon>
        <taxon>Gimesia</taxon>
    </lineage>
</organism>
<dbReference type="EMBL" id="CP036343">
    <property type="protein sequence ID" value="QDT88696.1"/>
    <property type="molecule type" value="Genomic_DNA"/>
</dbReference>
<dbReference type="InterPro" id="IPR036779">
    <property type="entry name" value="LysM_dom_sf"/>
</dbReference>
<dbReference type="Pfam" id="PF03734">
    <property type="entry name" value="YkuD"/>
    <property type="match status" value="1"/>
</dbReference>
<feature type="transmembrane region" description="Helical" evidence="11">
    <location>
        <begin position="12"/>
        <end position="31"/>
    </location>
</feature>
<keyword evidence="5" id="KW-0378">Hydrolase</keyword>
<keyword evidence="15" id="KW-1185">Reference proteome</keyword>